<gene>
    <name evidence="2" type="ORF">WKW82_36005</name>
</gene>
<accession>A0ABU8WX15</accession>
<dbReference type="EMBL" id="JBBKZT010000031">
    <property type="protein sequence ID" value="MEJ8852081.1"/>
    <property type="molecule type" value="Genomic_DNA"/>
</dbReference>
<dbReference type="PROSITE" id="PS50208">
    <property type="entry name" value="CASPASE_P20"/>
    <property type="match status" value="1"/>
</dbReference>
<dbReference type="SUPFAM" id="SSF52129">
    <property type="entry name" value="Caspase-like"/>
    <property type="match status" value="1"/>
</dbReference>
<sequence length="528" mass="58191">MPVRVPYRAPSVRPARPIRWLRSLTLVGAASALVLSAAEAQAPKHVRVALVIGNAAYVVAPLLNSLNDARAMGRALRDLGFEVIEVNDASREQMTAGIESARRALKGKQGVAMFYYAGHGLQLDWRNYMIPVDANLAKADDVPTQAVDVEHVMAAFKDSGTRMNIVVLDACRDNPFAATASGKGLAPLDAPPGTFLAYATAPGNVALDGSEASGHGLYTQHLIAELKMPETRIEDVFKRVRTQVRKQSRGRQIPWESTSLEEDFYFHRPTVTVVSKPLDPGSLEALAQQRTEFDAEKADWDRIRESRNPEDFYAFLAAHPTGYISEQAQYRLDQLQAPVIEPQPGKNEVVALKSGARRYEVGDELTFERHDRLSFTKKTVVERVVSADDLKVVFASGQILDQMGGIIQSRFGRKDPASVISPADIGVGRKWRSAYKNTDDRGVITHHFWDAHVVRMEEITVPAGRFTAYRVEGKGYLTNASGARTGGGTWWVDPKTMYSIKTELGLFAGGKRVVDETDTLVSMNRAAR</sequence>
<evidence type="ECO:0000313" key="3">
    <source>
        <dbReference type="Proteomes" id="UP001385892"/>
    </source>
</evidence>
<dbReference type="InterPro" id="IPR001309">
    <property type="entry name" value="Pept_C14_p20"/>
</dbReference>
<organism evidence="2 3">
    <name type="scientific">Variovorax rhizosphaerae</name>
    <dbReference type="NCBI Taxonomy" id="1836200"/>
    <lineage>
        <taxon>Bacteria</taxon>
        <taxon>Pseudomonadati</taxon>
        <taxon>Pseudomonadota</taxon>
        <taxon>Betaproteobacteria</taxon>
        <taxon>Burkholderiales</taxon>
        <taxon>Comamonadaceae</taxon>
        <taxon>Variovorax</taxon>
    </lineage>
</organism>
<dbReference type="PANTHER" id="PTHR22576:SF37">
    <property type="entry name" value="MUCOSA-ASSOCIATED LYMPHOID TISSUE LYMPHOMA TRANSLOCATION PROTEIN 1"/>
    <property type="match status" value="1"/>
</dbReference>
<dbReference type="RefSeq" id="WP_340347947.1">
    <property type="nucleotide sequence ID" value="NZ_JBBKZT010000031.1"/>
</dbReference>
<dbReference type="Gene3D" id="3.40.50.1460">
    <property type="match status" value="1"/>
</dbReference>
<evidence type="ECO:0000313" key="2">
    <source>
        <dbReference type="EMBL" id="MEJ8852081.1"/>
    </source>
</evidence>
<dbReference type="InterPro" id="IPR011600">
    <property type="entry name" value="Pept_C14_caspase"/>
</dbReference>
<dbReference type="Proteomes" id="UP001385892">
    <property type="component" value="Unassembled WGS sequence"/>
</dbReference>
<comment type="caution">
    <text evidence="2">The sequence shown here is derived from an EMBL/GenBank/DDBJ whole genome shotgun (WGS) entry which is preliminary data.</text>
</comment>
<name>A0ABU8WX15_9BURK</name>
<protein>
    <submittedName>
        <fullName evidence="2">Caspase family protein</fullName>
    </submittedName>
</protein>
<proteinExistence type="predicted"/>
<keyword evidence="3" id="KW-1185">Reference proteome</keyword>
<dbReference type="InterPro" id="IPR029030">
    <property type="entry name" value="Caspase-like_dom_sf"/>
</dbReference>
<dbReference type="Gene3D" id="2.40.360.20">
    <property type="match status" value="1"/>
</dbReference>
<dbReference type="InterPro" id="IPR052039">
    <property type="entry name" value="Caspase-related_regulators"/>
</dbReference>
<dbReference type="Pfam" id="PF00656">
    <property type="entry name" value="Peptidase_C14"/>
    <property type="match status" value="1"/>
</dbReference>
<reference evidence="2 3" key="1">
    <citation type="submission" date="2024-03" db="EMBL/GenBank/DDBJ databases">
        <title>Novel species of the genus Variovorax.</title>
        <authorList>
            <person name="Liu Q."/>
            <person name="Xin Y.-H."/>
        </authorList>
    </citation>
    <scope>NUCLEOTIDE SEQUENCE [LARGE SCALE GENOMIC DNA]</scope>
    <source>
        <strain evidence="2 3">KACC 18900</strain>
    </source>
</reference>
<feature type="domain" description="Caspase family p20" evidence="1">
    <location>
        <begin position="45"/>
        <end position="175"/>
    </location>
</feature>
<evidence type="ECO:0000259" key="1">
    <source>
        <dbReference type="PROSITE" id="PS50208"/>
    </source>
</evidence>
<dbReference type="PANTHER" id="PTHR22576">
    <property type="entry name" value="MUCOSA ASSOCIATED LYMPHOID TISSUE LYMPHOMA TRANSLOCATION PROTEIN 1/PARACASPASE"/>
    <property type="match status" value="1"/>
</dbReference>